<feature type="region of interest" description="Disordered" evidence="1">
    <location>
        <begin position="326"/>
        <end position="365"/>
    </location>
</feature>
<feature type="compositionally biased region" description="Polar residues" evidence="1">
    <location>
        <begin position="355"/>
        <end position="365"/>
    </location>
</feature>
<gene>
    <name evidence="3" type="ORF">ASEP1449_LOCUS2796</name>
</gene>
<feature type="compositionally biased region" description="Low complexity" evidence="1">
    <location>
        <begin position="326"/>
        <end position="354"/>
    </location>
</feature>
<keyword evidence="2" id="KW-0732">Signal</keyword>
<evidence type="ECO:0000313" key="3">
    <source>
        <dbReference type="EMBL" id="CAD9810972.1"/>
    </source>
</evidence>
<dbReference type="AlphaFoldDB" id="A0A7S2U7H5"/>
<feature type="signal peptide" evidence="2">
    <location>
        <begin position="1"/>
        <end position="25"/>
    </location>
</feature>
<proteinExistence type="predicted"/>
<feature type="chain" id="PRO_5030717072" evidence="2">
    <location>
        <begin position="26"/>
        <end position="365"/>
    </location>
</feature>
<evidence type="ECO:0000256" key="1">
    <source>
        <dbReference type="SAM" id="MobiDB-lite"/>
    </source>
</evidence>
<name>A0A7S2U7H5_9STRA</name>
<sequence>MMRPVLLRRCGTLLLLAFWMESGVSMNVQGDDATVDSKQCYSMANDGTCPEPDVTETNHDQNLMVTTAMASSDQEYFYSYEEEQTLLDVFGETAKRLLTQHVIPPTTQECKWSWRHVRCEPYCECSLEPAWGDYNLGRSCRWRTFSNTAVAQAARPQGRSGEDDYDDDDGEDFVHTCHLPPDTPYSKSINTIFEGTKLISDKSRRIATSTVHRTKVRTLAAHSWTCHTLLSEKEPNDETTRKKLKPWQTFLEKQRQRAQRSICSNDPPSLGLINQMGEEKEKDEVPVIIPPPLASVMEQLPTDTMSRNINIDNGMDDMEEIYAQYMAAQQQQQPDHQQLYEQPPEQEQNPGFNNDTKISNETSPF</sequence>
<accession>A0A7S2U7H5</accession>
<protein>
    <submittedName>
        <fullName evidence="3">Uncharacterized protein</fullName>
    </submittedName>
</protein>
<organism evidence="3">
    <name type="scientific">Attheya septentrionalis</name>
    <dbReference type="NCBI Taxonomy" id="420275"/>
    <lineage>
        <taxon>Eukaryota</taxon>
        <taxon>Sar</taxon>
        <taxon>Stramenopiles</taxon>
        <taxon>Ochrophyta</taxon>
        <taxon>Bacillariophyta</taxon>
        <taxon>Coscinodiscophyceae</taxon>
        <taxon>Chaetocerotophycidae</taxon>
        <taxon>Chaetocerotales</taxon>
        <taxon>Attheyaceae</taxon>
        <taxon>Attheya</taxon>
    </lineage>
</organism>
<evidence type="ECO:0000256" key="2">
    <source>
        <dbReference type="SAM" id="SignalP"/>
    </source>
</evidence>
<dbReference type="EMBL" id="HBHQ01004220">
    <property type="protein sequence ID" value="CAD9810972.1"/>
    <property type="molecule type" value="Transcribed_RNA"/>
</dbReference>
<reference evidence="3" key="1">
    <citation type="submission" date="2021-01" db="EMBL/GenBank/DDBJ databases">
        <authorList>
            <person name="Corre E."/>
            <person name="Pelletier E."/>
            <person name="Niang G."/>
            <person name="Scheremetjew M."/>
            <person name="Finn R."/>
            <person name="Kale V."/>
            <person name="Holt S."/>
            <person name="Cochrane G."/>
            <person name="Meng A."/>
            <person name="Brown T."/>
            <person name="Cohen L."/>
        </authorList>
    </citation>
    <scope>NUCLEOTIDE SEQUENCE</scope>
    <source>
        <strain evidence="3">CCMP2084</strain>
    </source>
</reference>